<evidence type="ECO:0000256" key="3">
    <source>
        <dbReference type="ARBA" id="ARBA00022833"/>
    </source>
</evidence>
<protein>
    <submittedName>
        <fullName evidence="7">Zinc finger C3H1-type domain containing protein</fullName>
    </submittedName>
</protein>
<gene>
    <name evidence="6" type="ORF">CHUDEA5_2870</name>
    <name evidence="7" type="ORF">GY17_00001476</name>
</gene>
<dbReference type="VEuPathDB" id="CryptoDB:GY17_00001476"/>
<sequence length="356" mass="41467">MACPRLLSDNDLCRFRTKPCRRSKQMGCDFGITRCQYSHNIYWPRRCPFYLSNQSTIRYIPVLCPDIIIKEDESSISHCNRGGGCPFAHSYEEINYHPLMYKTKICEQFQRGDCNTYYCHLIHGLAERRESKVYLLPYTQNVQVPNFPGVVIANRVNKPFVANSQLNYQTQKSLVNNENICNNHENGFIIRRNNFQNMISDKWSERIFSQNNNGDDFWKSTENDELTTMDSISKSESENNNCENMKTSKLITKTPTPHALNRIENDKSIHEKMRNENILNVFRAFVLEDSDMLSVSNDNCRVQAINSTLSNNKIQQLKVRNENLQAQEHSKGFNHIIEDSEIIKNNENSNTSNFFD</sequence>
<dbReference type="VEuPathDB" id="CryptoDB:Chro.50086"/>
<evidence type="ECO:0000259" key="5">
    <source>
        <dbReference type="PROSITE" id="PS50103"/>
    </source>
</evidence>
<feature type="zinc finger region" description="C3H1-type" evidence="4">
    <location>
        <begin position="14"/>
        <end position="42"/>
    </location>
</feature>
<evidence type="ECO:0000313" key="6">
    <source>
        <dbReference type="EMBL" id="CUV06274.1"/>
    </source>
</evidence>
<dbReference type="InterPro" id="IPR000571">
    <property type="entry name" value="Znf_CCCH"/>
</dbReference>
<dbReference type="SMART" id="SM00356">
    <property type="entry name" value="ZnF_C3H1"/>
    <property type="match status" value="3"/>
</dbReference>
<dbReference type="InterPro" id="IPR045234">
    <property type="entry name" value="Unkempt-like"/>
</dbReference>
<reference evidence="6" key="2">
    <citation type="submission" date="2015-08" db="EMBL/GenBank/DDBJ databases">
        <authorList>
            <person name="Babu N.S."/>
            <person name="Beckwith C.J."/>
            <person name="Beseler K.G."/>
            <person name="Brison A."/>
            <person name="Carone J.V."/>
            <person name="Caskin T.P."/>
            <person name="Diamond M."/>
            <person name="Durham M.E."/>
            <person name="Foxe J.M."/>
            <person name="Go M."/>
            <person name="Henderson B.A."/>
            <person name="Jones I.B."/>
            <person name="McGettigan J.A."/>
            <person name="Micheletti S.J."/>
            <person name="Nasrallah M.E."/>
            <person name="Ortiz D."/>
            <person name="Piller C.R."/>
            <person name="Privatt S.R."/>
            <person name="Schneider S.L."/>
            <person name="Sharp S."/>
            <person name="Smith T.C."/>
            <person name="Stanton J.D."/>
            <person name="Ullery H.E."/>
            <person name="Wilson R.J."/>
            <person name="Serrano M.G."/>
            <person name="Buck G."/>
            <person name="Lee V."/>
            <person name="Wang Y."/>
            <person name="Carvalho R."/>
            <person name="Voegtly L."/>
            <person name="Shi R."/>
            <person name="Duckworth R."/>
            <person name="Johnson A."/>
            <person name="Loviza R."/>
            <person name="Walstead R."/>
            <person name="Shah Z."/>
            <person name="Kiflezghi M."/>
            <person name="Wade K."/>
            <person name="Ball S.L."/>
            <person name="Bradley K.W."/>
            <person name="Asai D.J."/>
            <person name="Bowman C.A."/>
            <person name="Russell D.A."/>
            <person name="Pope W.H."/>
            <person name="Jacobs-Sera D."/>
            <person name="Hendrix R.W."/>
            <person name="Hatfull G.F."/>
        </authorList>
    </citation>
    <scope>NUCLEOTIDE SEQUENCE [LARGE SCALE GENOMIC DNA]</scope>
</reference>
<evidence type="ECO:0000256" key="2">
    <source>
        <dbReference type="ARBA" id="ARBA00022771"/>
    </source>
</evidence>
<dbReference type="Gene3D" id="3.30.1370.210">
    <property type="match status" value="1"/>
</dbReference>
<organism evidence="6">
    <name type="scientific">Cryptosporidium hominis</name>
    <dbReference type="NCBI Taxonomy" id="237895"/>
    <lineage>
        <taxon>Eukaryota</taxon>
        <taxon>Sar</taxon>
        <taxon>Alveolata</taxon>
        <taxon>Apicomplexa</taxon>
        <taxon>Conoidasida</taxon>
        <taxon>Coccidia</taxon>
        <taxon>Eucoccidiorida</taxon>
        <taxon>Eimeriorina</taxon>
        <taxon>Cryptosporidiidae</taxon>
        <taxon>Cryptosporidium</taxon>
    </lineage>
</organism>
<dbReference type="AlphaFoldDB" id="A0A0S4TFI6"/>
<feature type="domain" description="C3H1-type" evidence="5">
    <location>
        <begin position="58"/>
        <end position="92"/>
    </location>
</feature>
<accession>A0A0S4TFI6</accession>
<keyword evidence="2 4" id="KW-0863">Zinc-finger</keyword>
<evidence type="ECO:0000313" key="7">
    <source>
        <dbReference type="EMBL" id="PPS96729.1"/>
    </source>
</evidence>
<feature type="zinc finger region" description="C3H1-type" evidence="4">
    <location>
        <begin position="58"/>
        <end position="92"/>
    </location>
</feature>
<dbReference type="GO" id="GO:0008270">
    <property type="term" value="F:zinc ion binding"/>
    <property type="evidence" value="ECO:0007669"/>
    <property type="project" value="UniProtKB-KW"/>
</dbReference>
<dbReference type="PANTHER" id="PTHR14493:SF50">
    <property type="entry name" value="RING FINGER PROTEIN UNKEMPT"/>
    <property type="match status" value="1"/>
</dbReference>
<evidence type="ECO:0000313" key="8">
    <source>
        <dbReference type="Proteomes" id="UP001429100"/>
    </source>
</evidence>
<name>A0A0S4TFI6_CRYHO</name>
<dbReference type="PROSITE" id="PS50103">
    <property type="entry name" value="ZF_C3H1"/>
    <property type="match status" value="2"/>
</dbReference>
<dbReference type="EMBL" id="LN877951">
    <property type="protein sequence ID" value="CUV06274.1"/>
    <property type="molecule type" value="Genomic_DNA"/>
</dbReference>
<dbReference type="EMBL" id="JTAI01000013">
    <property type="protein sequence ID" value="PPS96729.1"/>
    <property type="molecule type" value="Genomic_DNA"/>
</dbReference>
<keyword evidence="1 4" id="KW-0479">Metal-binding</keyword>
<keyword evidence="8" id="KW-1185">Reference proteome</keyword>
<dbReference type="Proteomes" id="UP001429100">
    <property type="component" value="Unassembled WGS sequence"/>
</dbReference>
<dbReference type="PANTHER" id="PTHR14493">
    <property type="entry name" value="UNKEMPT FAMILY MEMBER"/>
    <property type="match status" value="1"/>
</dbReference>
<keyword evidence="3 4" id="KW-0862">Zinc</keyword>
<feature type="domain" description="C3H1-type" evidence="5">
    <location>
        <begin position="14"/>
        <end position="42"/>
    </location>
</feature>
<evidence type="ECO:0000256" key="1">
    <source>
        <dbReference type="ARBA" id="ARBA00022723"/>
    </source>
</evidence>
<dbReference type="OrthoDB" id="20534at2759"/>
<reference evidence="7 8" key="1">
    <citation type="submission" date="2014-11" db="EMBL/GenBank/DDBJ databases">
        <title>Comparative genomic analysis of Cryptosporidium hominis reveals occurrence of genetic recombination in virulent subtypes.</title>
        <authorList>
            <person name="Guo Y."/>
            <person name="Tang K."/>
            <person name="Frace M."/>
            <person name="Li N."/>
            <person name="Roellig D.M."/>
            <person name="Sammons S."/>
            <person name="Knipe K."/>
            <person name="Rowe L."/>
            <person name="Feng Y."/>
            <person name="Xiao L."/>
        </authorList>
    </citation>
    <scope>NUCLEOTIDE SEQUENCE [LARGE SCALE GENOMIC DNA]</scope>
    <source>
        <strain evidence="7">30976</strain>
    </source>
</reference>
<evidence type="ECO:0000256" key="4">
    <source>
        <dbReference type="PROSITE-ProRule" id="PRU00723"/>
    </source>
</evidence>
<dbReference type="Proteomes" id="UP000199752">
    <property type="component" value="Chromosome 5"/>
</dbReference>
<dbReference type="VEuPathDB" id="CryptoDB:ChTU502y2012_374g0310"/>
<proteinExistence type="predicted"/>
<reference evidence="7 8" key="3">
    <citation type="submission" date="2017-10" db="EMBL/GenBank/DDBJ databases">
        <title>Consistent, comparative and evidence-based genome annotation and re-annotation for the closely-related species, Cryptosporidium parvum, C. hominis and C. tyzzeri.</title>
        <authorList>
            <person name="Baptista R.P."/>
            <person name="Li Y."/>
            <person name="Sateriale A."/>
            <person name="Striepen B."/>
            <person name="Kissinger J.C."/>
        </authorList>
    </citation>
    <scope>NUCLEOTIDE SEQUENCE [LARGE SCALE GENOMIC DNA]</scope>
    <source>
        <strain evidence="7">30976</strain>
    </source>
</reference>
<dbReference type="VEuPathDB" id="CryptoDB:CHUDEA5_2870"/>